<evidence type="ECO:0008006" key="4">
    <source>
        <dbReference type="Google" id="ProtNLM"/>
    </source>
</evidence>
<keyword evidence="3" id="KW-1185">Reference proteome</keyword>
<name>G5K8T7_9STRE</name>
<keyword evidence="1" id="KW-0472">Membrane</keyword>
<dbReference type="EMBL" id="AEUY02000005">
    <property type="protein sequence ID" value="EHI64969.1"/>
    <property type="molecule type" value="Genomic_DNA"/>
</dbReference>
<evidence type="ECO:0000256" key="1">
    <source>
        <dbReference type="SAM" id="Phobius"/>
    </source>
</evidence>
<dbReference type="Proteomes" id="UP000003217">
    <property type="component" value="Unassembled WGS sequence"/>
</dbReference>
<dbReference type="Pfam" id="PF06912">
    <property type="entry name" value="DUF1275"/>
    <property type="match status" value="1"/>
</dbReference>
<dbReference type="PANTHER" id="PTHR37314:SF4">
    <property type="entry name" value="UPF0700 TRANSMEMBRANE PROTEIN YOAK"/>
    <property type="match status" value="1"/>
</dbReference>
<feature type="transmembrane region" description="Helical" evidence="1">
    <location>
        <begin position="211"/>
        <end position="233"/>
    </location>
</feature>
<organism evidence="2 3">
    <name type="scientific">Streptococcus pseudoporcinus LQ 940-04</name>
    <dbReference type="NCBI Taxonomy" id="875093"/>
    <lineage>
        <taxon>Bacteria</taxon>
        <taxon>Bacillati</taxon>
        <taxon>Bacillota</taxon>
        <taxon>Bacilli</taxon>
        <taxon>Lactobacillales</taxon>
        <taxon>Streptococcaceae</taxon>
        <taxon>Streptococcus</taxon>
    </lineage>
</organism>
<feature type="transmembrane region" description="Helical" evidence="1">
    <location>
        <begin position="68"/>
        <end position="90"/>
    </location>
</feature>
<dbReference type="PANTHER" id="PTHR37314">
    <property type="entry name" value="SLR0142 PROTEIN"/>
    <property type="match status" value="1"/>
</dbReference>
<dbReference type="AlphaFoldDB" id="G5K8T7"/>
<keyword evidence="1" id="KW-1133">Transmembrane helix</keyword>
<keyword evidence="1" id="KW-0812">Transmembrane</keyword>
<proteinExistence type="predicted"/>
<accession>G5K8T7</accession>
<dbReference type="InterPro" id="IPR010699">
    <property type="entry name" value="DUF1275"/>
</dbReference>
<sequence length="243" mass="27621">MEGKMSNQSRKNKRKRHQVYEGIRCASALTFISGYVNTFTFMTQGRRFAGVQTGNVMYLAIRIAEKNYLQALDFLLPIFFFMLGQSFAYFAHRWVNKHHLPWHLLASVLLTAIALVTSLVTPFTSQFITVSALAFFASIQVDTFKSLRGANYANVMMTGNIKNAAYILTKGLYEKNKELILIGRNTLIIIMTFILGVICSSFLSYRFGEMALMAMLLPLGYVNYLLLVEYLYIQRKIKPIVGG</sequence>
<feature type="transmembrane region" description="Helical" evidence="1">
    <location>
        <begin position="185"/>
        <end position="205"/>
    </location>
</feature>
<evidence type="ECO:0000313" key="3">
    <source>
        <dbReference type="Proteomes" id="UP000003217"/>
    </source>
</evidence>
<reference evidence="2 3" key="1">
    <citation type="journal article" date="2014" name="Int. J. Syst. Evol. Microbiol.">
        <title>Phylogenomics and the dynamic genome evolution of the genus Streptococcus.</title>
        <authorList>
            <consortium name="The Broad Institute Genome Sequencing Platform"/>
            <person name="Richards V.P."/>
            <person name="Palmer S.R."/>
            <person name="Pavinski Bitar P.D."/>
            <person name="Qin X."/>
            <person name="Weinstock G.M."/>
            <person name="Highlander S.K."/>
            <person name="Town C.D."/>
            <person name="Burne R.A."/>
            <person name="Stanhope M.J."/>
        </authorList>
    </citation>
    <scope>NUCLEOTIDE SEQUENCE [LARGE SCALE GENOMIC DNA]</scope>
    <source>
        <strain evidence="2 3">LQ 940-04</strain>
    </source>
</reference>
<feature type="transmembrane region" description="Helical" evidence="1">
    <location>
        <begin position="102"/>
        <end position="121"/>
    </location>
</feature>
<dbReference type="STRING" id="361101.GCA_900102825_01891"/>
<protein>
    <recommendedName>
        <fullName evidence="4">PF06912 family protein</fullName>
    </recommendedName>
</protein>
<comment type="caution">
    <text evidence="2">The sequence shown here is derived from an EMBL/GenBank/DDBJ whole genome shotgun (WGS) entry which is preliminary data.</text>
</comment>
<dbReference type="OrthoDB" id="7057004at2"/>
<evidence type="ECO:0000313" key="2">
    <source>
        <dbReference type="EMBL" id="EHI64969.1"/>
    </source>
</evidence>
<gene>
    <name evidence="2" type="ORF">STRPS_1525</name>
</gene>
<feature type="transmembrane region" description="Helical" evidence="1">
    <location>
        <begin position="21"/>
        <end position="42"/>
    </location>
</feature>